<dbReference type="AlphaFoldDB" id="A0A512DJ19"/>
<reference evidence="2 3" key="1">
    <citation type="submission" date="2019-07" db="EMBL/GenBank/DDBJ databases">
        <title>Whole genome shotgun sequence of Skermanella aerolata NBRC 106429.</title>
        <authorList>
            <person name="Hosoyama A."/>
            <person name="Uohara A."/>
            <person name="Ohji S."/>
            <person name="Ichikawa N."/>
        </authorList>
    </citation>
    <scope>NUCLEOTIDE SEQUENCE [LARGE SCALE GENOMIC DNA]</scope>
    <source>
        <strain evidence="2 3">NBRC 106429</strain>
    </source>
</reference>
<proteinExistence type="predicted"/>
<feature type="domain" description="PPM-type phosphatase" evidence="1">
    <location>
        <begin position="143"/>
        <end position="336"/>
    </location>
</feature>
<accession>A0A512DJ19</accession>
<evidence type="ECO:0000259" key="1">
    <source>
        <dbReference type="SMART" id="SM00331"/>
    </source>
</evidence>
<evidence type="ECO:0000313" key="2">
    <source>
        <dbReference type="EMBL" id="GEO36210.1"/>
    </source>
</evidence>
<comment type="caution">
    <text evidence="2">The sequence shown here is derived from an EMBL/GenBank/DDBJ whole genome shotgun (WGS) entry which is preliminary data.</text>
</comment>
<dbReference type="InterPro" id="IPR001932">
    <property type="entry name" value="PPM-type_phosphatase-like_dom"/>
</dbReference>
<dbReference type="InterPro" id="IPR036890">
    <property type="entry name" value="HATPase_C_sf"/>
</dbReference>
<dbReference type="SMART" id="SM00331">
    <property type="entry name" value="PP2C_SIG"/>
    <property type="match status" value="1"/>
</dbReference>
<dbReference type="Pfam" id="PF07228">
    <property type="entry name" value="SpoIIE"/>
    <property type="match status" value="1"/>
</dbReference>
<dbReference type="Pfam" id="PF13581">
    <property type="entry name" value="HATPase_c_2"/>
    <property type="match status" value="1"/>
</dbReference>
<gene>
    <name evidence="2" type="ORF">SAE02_03580</name>
</gene>
<dbReference type="Proteomes" id="UP000321523">
    <property type="component" value="Unassembled WGS sequence"/>
</dbReference>
<dbReference type="EMBL" id="BJYZ01000002">
    <property type="protein sequence ID" value="GEO36210.1"/>
    <property type="molecule type" value="Genomic_DNA"/>
</dbReference>
<dbReference type="InterPro" id="IPR003594">
    <property type="entry name" value="HATPase_dom"/>
</dbReference>
<dbReference type="Gene3D" id="3.30.565.10">
    <property type="entry name" value="Histidine kinase-like ATPase, C-terminal domain"/>
    <property type="match status" value="1"/>
</dbReference>
<organism evidence="2 3">
    <name type="scientific">Skermanella aerolata</name>
    <dbReference type="NCBI Taxonomy" id="393310"/>
    <lineage>
        <taxon>Bacteria</taxon>
        <taxon>Pseudomonadati</taxon>
        <taxon>Pseudomonadota</taxon>
        <taxon>Alphaproteobacteria</taxon>
        <taxon>Rhodospirillales</taxon>
        <taxon>Azospirillaceae</taxon>
        <taxon>Skermanella</taxon>
    </lineage>
</organism>
<dbReference type="SUPFAM" id="SSF55874">
    <property type="entry name" value="ATPase domain of HSP90 chaperone/DNA topoisomerase II/histidine kinase"/>
    <property type="match status" value="1"/>
</dbReference>
<evidence type="ECO:0000313" key="3">
    <source>
        <dbReference type="Proteomes" id="UP000321523"/>
    </source>
</evidence>
<sequence length="339" mass="36169">MDGTAVIPVPIREQSQIAEARRKAIQLASIASFSEQDSGRLAIVVTEAATNILRHGGGGEIVLDARSHDHGGEVNILALDSGPGMANVQDCLRDGVSTADSTGTGLGAIQRQSDHFDIYSKPNLGTAIVCGVRTAGYQQRPPFPGLEVGAVCLPRIGEAVSGDGWAARVTERGATLLLVCDGLGHGLGAAEAAEAARSEFLRSKERLPEPLLEGLHKALRGTRGAVVGVVRIEPNDRRVRFAGVGNISGFIRWRDGQTRTVSQNGVVGHNVAKVKEYEYAYGGDLLAVFHSDGLSTKWDIDSYPGLATRHPMMIAAVLYRDFKRVRDDNLIVVVKTSET</sequence>
<dbReference type="Gene3D" id="3.60.40.10">
    <property type="entry name" value="PPM-type phosphatase domain"/>
    <property type="match status" value="1"/>
</dbReference>
<dbReference type="InterPro" id="IPR036457">
    <property type="entry name" value="PPM-type-like_dom_sf"/>
</dbReference>
<name>A0A512DJ19_9PROT</name>
<dbReference type="CDD" id="cd16934">
    <property type="entry name" value="HATPase_RsbT-like"/>
    <property type="match status" value="1"/>
</dbReference>
<dbReference type="PANTHER" id="PTHR35801">
    <property type="entry name" value="PHOSPHOSERINE PHOSPHATASE RSBX"/>
    <property type="match status" value="1"/>
</dbReference>
<dbReference type="PANTHER" id="PTHR35801:SF1">
    <property type="entry name" value="PHOSPHOSERINE PHOSPHATASE RSBX"/>
    <property type="match status" value="1"/>
</dbReference>
<dbReference type="SUPFAM" id="SSF81606">
    <property type="entry name" value="PP2C-like"/>
    <property type="match status" value="1"/>
</dbReference>
<keyword evidence="3" id="KW-1185">Reference proteome</keyword>
<dbReference type="OrthoDB" id="479131at2"/>
<dbReference type="RefSeq" id="WP_052830753.1">
    <property type="nucleotide sequence ID" value="NZ_BJYZ01000002.1"/>
</dbReference>
<dbReference type="InterPro" id="IPR039248">
    <property type="entry name" value="Ptase_RsbX"/>
</dbReference>
<protein>
    <submittedName>
        <fullName evidence="2">TorS-related protein</fullName>
    </submittedName>
</protein>